<dbReference type="eggNOG" id="ENOG5031HBY">
    <property type="taxonomic scope" value="Bacteria"/>
</dbReference>
<feature type="transmembrane region" description="Helical" evidence="1">
    <location>
        <begin position="153"/>
        <end position="171"/>
    </location>
</feature>
<dbReference type="EMBL" id="DS995299">
    <property type="protein sequence ID" value="EDZ65084.1"/>
    <property type="molecule type" value="Genomic_DNA"/>
</dbReference>
<protein>
    <recommendedName>
        <fullName evidence="4">Rod shape-determining protein MreD</fullName>
    </recommendedName>
</protein>
<evidence type="ECO:0000313" key="3">
    <source>
        <dbReference type="Proteomes" id="UP000004188"/>
    </source>
</evidence>
<dbReference type="STRING" id="314607.KB13_1216"/>
<feature type="transmembrane region" description="Helical" evidence="1">
    <location>
        <begin position="108"/>
        <end position="133"/>
    </location>
</feature>
<sequence>MMQMFNKNNLLIMSSLVFMMFLTRGSHFLTEFSIPDASLVIFLCLGLLTPSILLFCVFFILAAVIDFGSGFFNNSLAFCLTDGYWGLIPTYLVMYFTGKIIKNYDIKFNIFFVLVFVSTTLAFIISTNTYYMFSDRFASPSIFTSIQHGWNYFPAYLIPNLVYGSIVYSLYQLNLRNYFLKFIQRS</sequence>
<gene>
    <name evidence="2" type="ORF">KB13_1216</name>
</gene>
<proteinExistence type="predicted"/>
<keyword evidence="1" id="KW-1133">Transmembrane helix</keyword>
<evidence type="ECO:0000313" key="2">
    <source>
        <dbReference type="EMBL" id="EDZ65084.1"/>
    </source>
</evidence>
<feature type="transmembrane region" description="Helical" evidence="1">
    <location>
        <begin position="12"/>
        <end position="30"/>
    </location>
</feature>
<accession>B6BVI2</accession>
<keyword evidence="1" id="KW-0812">Transmembrane</keyword>
<evidence type="ECO:0008006" key="4">
    <source>
        <dbReference type="Google" id="ProtNLM"/>
    </source>
</evidence>
<reference evidence="3" key="1">
    <citation type="journal article" date="2012" name="Stand. Genomic Sci.">
        <title>Genome sequence of strain HIMB624, a cultured representative from the OM43 clade of marine Betaproteobacteria.</title>
        <authorList>
            <person name="Huggett M.J."/>
            <person name="Hayakawa D.H."/>
            <person name="Rappe M.S."/>
        </authorList>
    </citation>
    <scope>NUCLEOTIDE SEQUENCE [LARGE SCALE GENOMIC DNA]</scope>
    <source>
        <strain evidence="3">KB13</strain>
    </source>
</reference>
<dbReference type="AlphaFoldDB" id="B6BVI2"/>
<feature type="transmembrane region" description="Helical" evidence="1">
    <location>
        <begin position="37"/>
        <end position="65"/>
    </location>
</feature>
<keyword evidence="3" id="KW-1185">Reference proteome</keyword>
<dbReference type="HOGENOM" id="CLU_086387_1_0_4"/>
<keyword evidence="1" id="KW-0472">Membrane</keyword>
<name>B6BVI2_9PROT</name>
<feature type="transmembrane region" description="Helical" evidence="1">
    <location>
        <begin position="71"/>
        <end position="96"/>
    </location>
</feature>
<evidence type="ECO:0000256" key="1">
    <source>
        <dbReference type="SAM" id="Phobius"/>
    </source>
</evidence>
<organism evidence="2 3">
    <name type="scientific">beta proteobacterium KB13</name>
    <dbReference type="NCBI Taxonomy" id="314607"/>
    <lineage>
        <taxon>Bacteria</taxon>
        <taxon>Pseudomonadati</taxon>
        <taxon>Pseudomonadota</taxon>
        <taxon>Betaproteobacteria</taxon>
        <taxon>Nitrosomonadales</taxon>
        <taxon>OM43 clade</taxon>
    </lineage>
</organism>
<dbReference type="Proteomes" id="UP000004188">
    <property type="component" value="Unassembled WGS sequence"/>
</dbReference>